<dbReference type="InterPro" id="IPR013785">
    <property type="entry name" value="Aldolase_TIM"/>
</dbReference>
<feature type="binding site" evidence="9">
    <location>
        <begin position="137"/>
        <end position="139"/>
    </location>
    <ligand>
        <name>2-[(2R,5Z)-2-carboxy-4-methylthiazol-5(2H)-ylidene]ethyl phosphate</name>
        <dbReference type="ChEBI" id="CHEBI:62899"/>
    </ligand>
</feature>
<feature type="binding site" evidence="9">
    <location>
        <position position="140"/>
    </location>
    <ligand>
        <name>4-amino-2-methyl-5-(diphosphooxymethyl)pyrimidine</name>
        <dbReference type="ChEBI" id="CHEBI:57841"/>
    </ligand>
</feature>
<dbReference type="EMBL" id="JAAXKX010000025">
    <property type="protein sequence ID" value="NKN34361.1"/>
    <property type="molecule type" value="Genomic_DNA"/>
</dbReference>
<evidence type="ECO:0000256" key="1">
    <source>
        <dbReference type="ARBA" id="ARBA00005165"/>
    </source>
</evidence>
<evidence type="ECO:0000256" key="11">
    <source>
        <dbReference type="RuleBase" id="RU004253"/>
    </source>
</evidence>
<dbReference type="Gene3D" id="3.20.20.70">
    <property type="entry name" value="Aldolase class I"/>
    <property type="match status" value="1"/>
</dbReference>
<keyword evidence="2 9" id="KW-0808">Transferase</keyword>
<dbReference type="Pfam" id="PF02581">
    <property type="entry name" value="TMP-TENI"/>
    <property type="match status" value="1"/>
</dbReference>
<dbReference type="PANTHER" id="PTHR20857:SF15">
    <property type="entry name" value="THIAMINE-PHOSPHATE SYNTHASE"/>
    <property type="match status" value="1"/>
</dbReference>
<feature type="binding site" evidence="9">
    <location>
        <begin position="187"/>
        <end position="188"/>
    </location>
    <ligand>
        <name>2-[(2R,5Z)-2-carboxy-4-methylthiazol-5(2H)-ylidene]ethyl phosphate</name>
        <dbReference type="ChEBI" id="CHEBI:62899"/>
    </ligand>
</feature>
<comment type="cofactor">
    <cofactor evidence="9">
        <name>Mg(2+)</name>
        <dbReference type="ChEBI" id="CHEBI:18420"/>
    </cofactor>
    <text evidence="9">Binds 1 Mg(2+) ion per subunit.</text>
</comment>
<keyword evidence="14" id="KW-1185">Reference proteome</keyword>
<dbReference type="InterPro" id="IPR022998">
    <property type="entry name" value="ThiamineP_synth_TenI"/>
</dbReference>
<dbReference type="EC" id="2.5.1.3" evidence="9"/>
<feature type="domain" description="Thiamine phosphate synthase/TenI" evidence="12">
    <location>
        <begin position="8"/>
        <end position="190"/>
    </location>
</feature>
<keyword evidence="3 9" id="KW-0479">Metal-binding</keyword>
<feature type="binding site" evidence="9">
    <location>
        <position position="91"/>
    </location>
    <ligand>
        <name>Mg(2+)</name>
        <dbReference type="ChEBI" id="CHEBI:18420"/>
    </ligand>
</feature>
<comment type="caution">
    <text evidence="13">The sequence shown here is derived from an EMBL/GenBank/DDBJ whole genome shotgun (WGS) entry which is preliminary data.</text>
</comment>
<evidence type="ECO:0000256" key="2">
    <source>
        <dbReference type="ARBA" id="ARBA00022679"/>
    </source>
</evidence>
<evidence type="ECO:0000256" key="9">
    <source>
        <dbReference type="HAMAP-Rule" id="MF_00097"/>
    </source>
</evidence>
<keyword evidence="5 9" id="KW-0784">Thiamine biosynthesis</keyword>
<evidence type="ECO:0000256" key="4">
    <source>
        <dbReference type="ARBA" id="ARBA00022842"/>
    </source>
</evidence>
<dbReference type="NCBIfam" id="TIGR00693">
    <property type="entry name" value="thiE"/>
    <property type="match status" value="1"/>
</dbReference>
<organism evidence="13 14">
    <name type="scientific">Marichromatium bheemlicum</name>
    <dbReference type="NCBI Taxonomy" id="365339"/>
    <lineage>
        <taxon>Bacteria</taxon>
        <taxon>Pseudomonadati</taxon>
        <taxon>Pseudomonadota</taxon>
        <taxon>Gammaproteobacteria</taxon>
        <taxon>Chromatiales</taxon>
        <taxon>Chromatiaceae</taxon>
        <taxon>Marichromatium</taxon>
    </lineage>
</organism>
<feature type="binding site" evidence="9">
    <location>
        <position position="72"/>
    </location>
    <ligand>
        <name>Mg(2+)</name>
        <dbReference type="ChEBI" id="CHEBI:18420"/>
    </ligand>
</feature>
<evidence type="ECO:0000256" key="6">
    <source>
        <dbReference type="ARBA" id="ARBA00047334"/>
    </source>
</evidence>
<evidence type="ECO:0000256" key="5">
    <source>
        <dbReference type="ARBA" id="ARBA00022977"/>
    </source>
</evidence>
<dbReference type="HAMAP" id="MF_00097">
    <property type="entry name" value="TMP_synthase"/>
    <property type="match status" value="1"/>
</dbReference>
<comment type="catalytic activity">
    <reaction evidence="8 9 10">
        <text>2-[(2R,5Z)-2-carboxy-4-methylthiazol-5(2H)-ylidene]ethyl phosphate + 4-amino-2-methyl-5-(diphosphooxymethyl)pyrimidine + 2 H(+) = thiamine phosphate + CO2 + diphosphate</text>
        <dbReference type="Rhea" id="RHEA:47844"/>
        <dbReference type="ChEBI" id="CHEBI:15378"/>
        <dbReference type="ChEBI" id="CHEBI:16526"/>
        <dbReference type="ChEBI" id="CHEBI:33019"/>
        <dbReference type="ChEBI" id="CHEBI:37575"/>
        <dbReference type="ChEBI" id="CHEBI:57841"/>
        <dbReference type="ChEBI" id="CHEBI:62899"/>
        <dbReference type="EC" id="2.5.1.3"/>
    </reaction>
</comment>
<dbReference type="RefSeq" id="WP_168670746.1">
    <property type="nucleotide sequence ID" value="NZ_JAAXKX010000025.1"/>
</dbReference>
<feature type="binding site" evidence="9">
    <location>
        <position position="71"/>
    </location>
    <ligand>
        <name>4-amino-2-methyl-5-(diphosphooxymethyl)pyrimidine</name>
        <dbReference type="ChEBI" id="CHEBI:57841"/>
    </ligand>
</feature>
<evidence type="ECO:0000256" key="7">
    <source>
        <dbReference type="ARBA" id="ARBA00047851"/>
    </source>
</evidence>
<comment type="pathway">
    <text evidence="1 9 11">Cofactor biosynthesis; thiamine diphosphate biosynthesis; thiamine phosphate from 4-amino-2-methyl-5-diphosphomethylpyrimidine and 4-methyl-5-(2-phosphoethyl)-thiazole: step 1/1.</text>
</comment>
<comment type="function">
    <text evidence="9">Condenses 4-methyl-5-(beta-hydroxyethyl)thiazole monophosphate (THZ-P) and 2-methyl-4-amino-5-hydroxymethyl pyrimidine pyrophosphate (HMP-PP) to form thiamine monophosphate (TMP).</text>
</comment>
<dbReference type="GO" id="GO:0004789">
    <property type="term" value="F:thiamine-phosphate diphosphorylase activity"/>
    <property type="evidence" value="ECO:0007669"/>
    <property type="project" value="UniProtKB-EC"/>
</dbReference>
<evidence type="ECO:0000313" key="14">
    <source>
        <dbReference type="Proteomes" id="UP000740754"/>
    </source>
</evidence>
<evidence type="ECO:0000256" key="3">
    <source>
        <dbReference type="ARBA" id="ARBA00022723"/>
    </source>
</evidence>
<comment type="catalytic activity">
    <reaction evidence="7 9 10">
        <text>2-(2-carboxy-4-methylthiazol-5-yl)ethyl phosphate + 4-amino-2-methyl-5-(diphosphooxymethyl)pyrimidine + 2 H(+) = thiamine phosphate + CO2 + diphosphate</text>
        <dbReference type="Rhea" id="RHEA:47848"/>
        <dbReference type="ChEBI" id="CHEBI:15378"/>
        <dbReference type="ChEBI" id="CHEBI:16526"/>
        <dbReference type="ChEBI" id="CHEBI:33019"/>
        <dbReference type="ChEBI" id="CHEBI:37575"/>
        <dbReference type="ChEBI" id="CHEBI:57841"/>
        <dbReference type="ChEBI" id="CHEBI:62890"/>
        <dbReference type="EC" id="2.5.1.3"/>
    </reaction>
</comment>
<comment type="catalytic activity">
    <reaction evidence="6 9 10">
        <text>4-methyl-5-(2-phosphooxyethyl)-thiazole + 4-amino-2-methyl-5-(diphosphooxymethyl)pyrimidine + H(+) = thiamine phosphate + diphosphate</text>
        <dbReference type="Rhea" id="RHEA:22328"/>
        <dbReference type="ChEBI" id="CHEBI:15378"/>
        <dbReference type="ChEBI" id="CHEBI:33019"/>
        <dbReference type="ChEBI" id="CHEBI:37575"/>
        <dbReference type="ChEBI" id="CHEBI:57841"/>
        <dbReference type="ChEBI" id="CHEBI:58296"/>
        <dbReference type="EC" id="2.5.1.3"/>
    </reaction>
</comment>
<keyword evidence="4 9" id="KW-0460">Magnesium</keyword>
<feature type="binding site" evidence="9">
    <location>
        <position position="167"/>
    </location>
    <ligand>
        <name>2-[(2R,5Z)-2-carboxy-4-methylthiazol-5(2H)-ylidene]ethyl phosphate</name>
        <dbReference type="ChEBI" id="CHEBI:62899"/>
    </ligand>
</feature>
<gene>
    <name evidence="9" type="primary">thiE</name>
    <name evidence="13" type="ORF">HF203_14130</name>
</gene>
<reference evidence="13 14" key="1">
    <citation type="submission" date="2020-04" db="EMBL/GenBank/DDBJ databases">
        <title>Draft Whole-Genome sequence of Marichromatium bheemlicum DSM 18632, type strain.</title>
        <authorList>
            <person name="Kyndt J.A."/>
            <person name="Meyer T.E."/>
        </authorList>
    </citation>
    <scope>NUCLEOTIDE SEQUENCE [LARGE SCALE GENOMIC DNA]</scope>
    <source>
        <strain evidence="13 14">DSM 18632</strain>
    </source>
</reference>
<evidence type="ECO:0000313" key="13">
    <source>
        <dbReference type="EMBL" id="NKN34361.1"/>
    </source>
</evidence>
<dbReference type="CDD" id="cd00564">
    <property type="entry name" value="TMP_TenI"/>
    <property type="match status" value="1"/>
</dbReference>
<dbReference type="InterPro" id="IPR034291">
    <property type="entry name" value="TMP_synthase"/>
</dbReference>
<feature type="binding site" evidence="9">
    <location>
        <position position="110"/>
    </location>
    <ligand>
        <name>4-amino-2-methyl-5-(diphosphooxymethyl)pyrimidine</name>
        <dbReference type="ChEBI" id="CHEBI:57841"/>
    </ligand>
</feature>
<dbReference type="Proteomes" id="UP000740754">
    <property type="component" value="Unassembled WGS sequence"/>
</dbReference>
<dbReference type="InterPro" id="IPR036206">
    <property type="entry name" value="ThiamineP_synth_sf"/>
</dbReference>
<accession>A0ABX1IBS3</accession>
<evidence type="ECO:0000256" key="8">
    <source>
        <dbReference type="ARBA" id="ARBA00047883"/>
    </source>
</evidence>
<protein>
    <recommendedName>
        <fullName evidence="9">Thiamine-phosphate synthase</fullName>
        <shortName evidence="9">TP synthase</shortName>
        <shortName evidence="9">TPS</shortName>
        <ecNumber evidence="9">2.5.1.3</ecNumber>
    </recommendedName>
    <alternativeName>
        <fullName evidence="9">Thiamine-phosphate pyrophosphorylase</fullName>
        <shortName evidence="9">TMP pyrophosphorylase</shortName>
        <shortName evidence="9">TMP-PPase</shortName>
    </alternativeName>
</protein>
<sequence>MSQALRGLYAITPTTTAPRALTACVAEAIAGGARLIQYRDKGAHAHAHAREQQARALLACCRAGGARLIINDDIALAARIAADGVHLGREDGDPRAARALLGAQAIIGVSCYDDLERAHQAAAAGASYVAFGSFFASPTKPAAVRATPALLTAARREIPLPRVAIGGITPQNGGLLIAAGADMLAVVSGVFTAPDIGAAARAYTSLFPKESS</sequence>
<dbReference type="PANTHER" id="PTHR20857">
    <property type="entry name" value="THIAMINE-PHOSPHATE PYROPHOSPHORYLASE"/>
    <property type="match status" value="1"/>
</dbReference>
<evidence type="ECO:0000259" key="12">
    <source>
        <dbReference type="Pfam" id="PF02581"/>
    </source>
</evidence>
<feature type="binding site" evidence="9">
    <location>
        <begin position="37"/>
        <end position="41"/>
    </location>
    <ligand>
        <name>4-amino-2-methyl-5-(diphosphooxymethyl)pyrimidine</name>
        <dbReference type="ChEBI" id="CHEBI:57841"/>
    </ligand>
</feature>
<comment type="similarity">
    <text evidence="9 10">Belongs to the thiamine-phosphate synthase family.</text>
</comment>
<evidence type="ECO:0000256" key="10">
    <source>
        <dbReference type="RuleBase" id="RU003826"/>
    </source>
</evidence>
<name>A0ABX1IBS3_9GAMM</name>
<proteinExistence type="inferred from homology"/>
<dbReference type="SUPFAM" id="SSF51391">
    <property type="entry name" value="Thiamin phosphate synthase"/>
    <property type="match status" value="1"/>
</dbReference>